<organism evidence="6 7">
    <name type="scientific">Spirosoma sordidisoli</name>
    <dbReference type="NCBI Taxonomy" id="2502893"/>
    <lineage>
        <taxon>Bacteria</taxon>
        <taxon>Pseudomonadati</taxon>
        <taxon>Bacteroidota</taxon>
        <taxon>Cytophagia</taxon>
        <taxon>Cytophagales</taxon>
        <taxon>Cytophagaceae</taxon>
        <taxon>Spirosoma</taxon>
    </lineage>
</organism>
<evidence type="ECO:0000256" key="1">
    <source>
        <dbReference type="ARBA" id="ARBA00004761"/>
    </source>
</evidence>
<evidence type="ECO:0000256" key="3">
    <source>
        <dbReference type="ARBA" id="ARBA00011233"/>
    </source>
</evidence>
<name>A0A4Q2UJH5_9BACT</name>
<accession>A0A4Q2UJH5</accession>
<protein>
    <submittedName>
        <fullName evidence="6">Bifunctional 4-hydroxy-2-oxoglutarate aldolase/2-dehydro-3-deoxy-phosphogluconate aldolase</fullName>
        <ecNumber evidence="6">4.1.2.14</ecNumber>
        <ecNumber evidence="6">4.1.3.16</ecNumber>
    </submittedName>
</protein>
<dbReference type="EC" id="4.1.3.16" evidence="6"/>
<dbReference type="Proteomes" id="UP000290407">
    <property type="component" value="Unassembled WGS sequence"/>
</dbReference>
<proteinExistence type="inferred from homology"/>
<dbReference type="Gene3D" id="3.20.20.70">
    <property type="entry name" value="Aldolase class I"/>
    <property type="match status" value="1"/>
</dbReference>
<evidence type="ECO:0000313" key="7">
    <source>
        <dbReference type="Proteomes" id="UP000290407"/>
    </source>
</evidence>
<keyword evidence="7" id="KW-1185">Reference proteome</keyword>
<comment type="pathway">
    <text evidence="1">Carbohydrate acid metabolism.</text>
</comment>
<evidence type="ECO:0000256" key="2">
    <source>
        <dbReference type="ARBA" id="ARBA00006906"/>
    </source>
</evidence>
<comment type="similarity">
    <text evidence="2">Belongs to the KHG/KDPG aldolase family.</text>
</comment>
<evidence type="ECO:0000256" key="5">
    <source>
        <dbReference type="ARBA" id="ARBA00023277"/>
    </source>
</evidence>
<keyword evidence="5" id="KW-0119">Carbohydrate metabolism</keyword>
<dbReference type="PANTHER" id="PTHR30246">
    <property type="entry name" value="2-KETO-3-DEOXY-6-PHOSPHOGLUCONATE ALDOLASE"/>
    <property type="match status" value="1"/>
</dbReference>
<keyword evidence="4 6" id="KW-0456">Lyase</keyword>
<dbReference type="EMBL" id="SBLB01000003">
    <property type="protein sequence ID" value="RYC69384.1"/>
    <property type="molecule type" value="Genomic_DNA"/>
</dbReference>
<dbReference type="CDD" id="cd00452">
    <property type="entry name" value="KDPG_aldolase"/>
    <property type="match status" value="1"/>
</dbReference>
<dbReference type="PANTHER" id="PTHR30246:SF1">
    <property type="entry name" value="2-DEHYDRO-3-DEOXY-6-PHOSPHOGALACTONATE ALDOLASE-RELATED"/>
    <property type="match status" value="1"/>
</dbReference>
<dbReference type="SUPFAM" id="SSF51569">
    <property type="entry name" value="Aldolase"/>
    <property type="match status" value="1"/>
</dbReference>
<evidence type="ECO:0000256" key="4">
    <source>
        <dbReference type="ARBA" id="ARBA00023239"/>
    </source>
</evidence>
<dbReference type="GO" id="GO:0008700">
    <property type="term" value="F:(R,S)-4-hydroxy-2-oxoglutarate aldolase activity"/>
    <property type="evidence" value="ECO:0007669"/>
    <property type="project" value="UniProtKB-EC"/>
</dbReference>
<sequence>MARFTPEAITTKLATVPIVPLFTHADVPTARSVVRACYAGGVRVFEYTNRSDQAELVFADLVRLVRQEMPDLALGIGTIFTADEARKYIDLDADFIIQPIVRKEVADVCHQAGVAWLPGALTPTEIAQADHWGASVVKVFPASVVGPAFIQALRGPMPTVKLMATGGVEPTHANLRSWFSVGAFCVGMGSQLFPASVLAAREYGQIQALVANCVAVTKKIVN</sequence>
<comment type="subunit">
    <text evidence="3">Homotrimer.</text>
</comment>
<dbReference type="GO" id="GO:0008675">
    <property type="term" value="F:2-dehydro-3-deoxy-phosphogluconate aldolase activity"/>
    <property type="evidence" value="ECO:0007669"/>
    <property type="project" value="UniProtKB-EC"/>
</dbReference>
<dbReference type="RefSeq" id="WP_129601648.1">
    <property type="nucleotide sequence ID" value="NZ_SBLB01000003.1"/>
</dbReference>
<gene>
    <name evidence="6" type="primary">eda</name>
    <name evidence="6" type="ORF">EQG79_12290</name>
</gene>
<dbReference type="Pfam" id="PF01081">
    <property type="entry name" value="Aldolase"/>
    <property type="match status" value="1"/>
</dbReference>
<comment type="caution">
    <text evidence="6">The sequence shown here is derived from an EMBL/GenBank/DDBJ whole genome shotgun (WGS) entry which is preliminary data.</text>
</comment>
<reference evidence="6 7" key="1">
    <citation type="submission" date="2019-01" db="EMBL/GenBank/DDBJ databases">
        <title>Spirosoma flava sp. nov., a propanil-degrading bacterium isolated from herbicide-contaminated soil.</title>
        <authorList>
            <person name="Zhang L."/>
            <person name="Jiang J.-D."/>
        </authorList>
    </citation>
    <scope>NUCLEOTIDE SEQUENCE [LARGE SCALE GENOMIC DNA]</scope>
    <source>
        <strain evidence="6 7">TY50</strain>
    </source>
</reference>
<dbReference type="InterPro" id="IPR000887">
    <property type="entry name" value="Aldlse_KDPG_KHG"/>
</dbReference>
<dbReference type="InterPro" id="IPR013785">
    <property type="entry name" value="Aldolase_TIM"/>
</dbReference>
<dbReference type="AlphaFoldDB" id="A0A4Q2UJH5"/>
<dbReference type="EC" id="4.1.2.14" evidence="6"/>
<evidence type="ECO:0000313" key="6">
    <source>
        <dbReference type="EMBL" id="RYC69384.1"/>
    </source>
</evidence>
<dbReference type="NCBIfam" id="TIGR01182">
    <property type="entry name" value="eda"/>
    <property type="match status" value="1"/>
</dbReference>